<evidence type="ECO:0000256" key="6">
    <source>
        <dbReference type="SAM" id="Phobius"/>
    </source>
</evidence>
<dbReference type="InterPro" id="IPR002657">
    <property type="entry name" value="BilAc:Na_symport/Acr3"/>
</dbReference>
<keyword evidence="8" id="KW-1185">Reference proteome</keyword>
<evidence type="ECO:0000256" key="4">
    <source>
        <dbReference type="ARBA" id="ARBA00022989"/>
    </source>
</evidence>
<keyword evidence="3 6" id="KW-0812">Transmembrane</keyword>
<accession>A0AB34IG20</accession>
<comment type="similarity">
    <text evidence="2">Belongs to the bile acid:sodium symporter (BASS) (TC 2.A.28) family.</text>
</comment>
<dbReference type="Gene3D" id="1.20.1530.20">
    <property type="match status" value="1"/>
</dbReference>
<dbReference type="InterPro" id="IPR004710">
    <property type="entry name" value="Bilac:Na_transpt"/>
</dbReference>
<comment type="caution">
    <text evidence="7">The sequence shown here is derived from an EMBL/GenBank/DDBJ whole genome shotgun (WGS) entry which is preliminary data.</text>
</comment>
<organism evidence="7 8">
    <name type="scientific">Prymnesium parvum</name>
    <name type="common">Toxic golden alga</name>
    <dbReference type="NCBI Taxonomy" id="97485"/>
    <lineage>
        <taxon>Eukaryota</taxon>
        <taxon>Haptista</taxon>
        <taxon>Haptophyta</taxon>
        <taxon>Prymnesiophyceae</taxon>
        <taxon>Prymnesiales</taxon>
        <taxon>Prymnesiaceae</taxon>
        <taxon>Prymnesium</taxon>
    </lineage>
</organism>
<dbReference type="PANTHER" id="PTHR10361:SF30">
    <property type="entry name" value="SODIUM_METABOLITE COTRANSPORTER BASS6, CHLOROPLASTIC-RELATED"/>
    <property type="match status" value="1"/>
</dbReference>
<protein>
    <submittedName>
        <fullName evidence="7">Uncharacterized protein</fullName>
    </submittedName>
</protein>
<sequence>MPAALMPLFLLFPLALVPCYTFKCASSGAALYHPATMRVTSQAAPQLQTATLRPSARTSVRALRMQSTLPDKEDPLKLSTFFPILTILAAALGLSFPNVCAALGSPLVFSIGLALLIFSMGITLTPADLYTATRAARPIACNFVCCFALSPLVSLGLAALLGPELRAGVVLLGCVSGGQASNLCTLLAGGDVALSVVLTLSTTIAGVVLIPLLVRLCLGAAIEVHALPLLRSTATLVLAPLLLGLAVAGLAPEAAASARRYSAAVGIASTLALVVGGAANSAGLLSAAGVGWRVHVASIALPLLSAAGALGLSRVARLPRRATRAVVIETAIKSPTLAYVLAVRHFKPGTSAVPAASMVWLAAIGAGIASGWRKVDSVRSLHTVLAPINVGEDDGARGDEERQKAAPS</sequence>
<proteinExistence type="inferred from homology"/>
<feature type="transmembrane region" description="Helical" evidence="6">
    <location>
        <begin position="294"/>
        <end position="313"/>
    </location>
</feature>
<dbReference type="Proteomes" id="UP001515480">
    <property type="component" value="Unassembled WGS sequence"/>
</dbReference>
<dbReference type="AlphaFoldDB" id="A0AB34IG20"/>
<evidence type="ECO:0000256" key="5">
    <source>
        <dbReference type="ARBA" id="ARBA00023136"/>
    </source>
</evidence>
<comment type="subcellular location">
    <subcellularLocation>
        <location evidence="1">Membrane</location>
        <topology evidence="1">Multi-pass membrane protein</topology>
    </subcellularLocation>
</comment>
<gene>
    <name evidence="7" type="ORF">AB1Y20_016370</name>
</gene>
<evidence type="ECO:0000256" key="2">
    <source>
        <dbReference type="ARBA" id="ARBA00006528"/>
    </source>
</evidence>
<feature type="transmembrane region" description="Helical" evidence="6">
    <location>
        <begin position="139"/>
        <end position="161"/>
    </location>
</feature>
<dbReference type="Pfam" id="PF01758">
    <property type="entry name" value="SBF"/>
    <property type="match status" value="1"/>
</dbReference>
<name>A0AB34IG20_PRYPA</name>
<feature type="transmembrane region" description="Helical" evidence="6">
    <location>
        <begin position="234"/>
        <end position="251"/>
    </location>
</feature>
<keyword evidence="5 6" id="KW-0472">Membrane</keyword>
<dbReference type="EMBL" id="JBGBPQ010000029">
    <property type="protein sequence ID" value="KAL1496415.1"/>
    <property type="molecule type" value="Genomic_DNA"/>
</dbReference>
<feature type="transmembrane region" description="Helical" evidence="6">
    <location>
        <begin position="167"/>
        <end position="189"/>
    </location>
</feature>
<dbReference type="PANTHER" id="PTHR10361">
    <property type="entry name" value="SODIUM-BILE ACID COTRANSPORTER"/>
    <property type="match status" value="1"/>
</dbReference>
<feature type="transmembrane region" description="Helical" evidence="6">
    <location>
        <begin position="263"/>
        <end position="288"/>
    </location>
</feature>
<feature type="transmembrane region" description="Helical" evidence="6">
    <location>
        <begin position="107"/>
        <end position="127"/>
    </location>
</feature>
<dbReference type="GO" id="GO:0016020">
    <property type="term" value="C:membrane"/>
    <property type="evidence" value="ECO:0007669"/>
    <property type="project" value="UniProtKB-SubCell"/>
</dbReference>
<evidence type="ECO:0000313" key="7">
    <source>
        <dbReference type="EMBL" id="KAL1496415.1"/>
    </source>
</evidence>
<keyword evidence="4 6" id="KW-1133">Transmembrane helix</keyword>
<feature type="transmembrane region" description="Helical" evidence="6">
    <location>
        <begin position="352"/>
        <end position="372"/>
    </location>
</feature>
<dbReference type="InterPro" id="IPR038770">
    <property type="entry name" value="Na+/solute_symporter_sf"/>
</dbReference>
<reference evidence="7 8" key="1">
    <citation type="journal article" date="2024" name="Science">
        <title>Giant polyketide synthase enzymes in the biosynthesis of giant marine polyether toxins.</title>
        <authorList>
            <person name="Fallon T.R."/>
            <person name="Shende V.V."/>
            <person name="Wierzbicki I.H."/>
            <person name="Pendleton A.L."/>
            <person name="Watervoot N.F."/>
            <person name="Auber R.P."/>
            <person name="Gonzalez D.J."/>
            <person name="Wisecaver J.H."/>
            <person name="Moore B.S."/>
        </authorList>
    </citation>
    <scope>NUCLEOTIDE SEQUENCE [LARGE SCALE GENOMIC DNA]</scope>
    <source>
        <strain evidence="7 8">12B1</strain>
    </source>
</reference>
<feature type="transmembrane region" description="Helical" evidence="6">
    <location>
        <begin position="325"/>
        <end position="346"/>
    </location>
</feature>
<evidence type="ECO:0000256" key="1">
    <source>
        <dbReference type="ARBA" id="ARBA00004141"/>
    </source>
</evidence>
<feature type="transmembrane region" description="Helical" evidence="6">
    <location>
        <begin position="196"/>
        <end position="222"/>
    </location>
</feature>
<evidence type="ECO:0000313" key="8">
    <source>
        <dbReference type="Proteomes" id="UP001515480"/>
    </source>
</evidence>
<evidence type="ECO:0000256" key="3">
    <source>
        <dbReference type="ARBA" id="ARBA00022692"/>
    </source>
</evidence>